<dbReference type="Pfam" id="PF00206">
    <property type="entry name" value="Lyase_1"/>
    <property type="match status" value="1"/>
</dbReference>
<accession>A0A832RUZ1</accession>
<dbReference type="InterPro" id="IPR022761">
    <property type="entry name" value="Fumarate_lyase_N"/>
</dbReference>
<evidence type="ECO:0000313" key="7">
    <source>
        <dbReference type="Proteomes" id="UP000600363"/>
    </source>
</evidence>
<proteinExistence type="inferred from homology"/>
<comment type="subcellular location">
    <subcellularLocation>
        <location evidence="1">Cytoplasm</location>
    </subcellularLocation>
</comment>
<dbReference type="EMBL" id="DUIH01000009">
    <property type="protein sequence ID" value="HIH69300.1"/>
    <property type="molecule type" value="Genomic_DNA"/>
</dbReference>
<dbReference type="GO" id="GO:0004056">
    <property type="term" value="F:argininosuccinate lyase activity"/>
    <property type="evidence" value="ECO:0007669"/>
    <property type="project" value="UniProtKB-UniRule"/>
</dbReference>
<feature type="domain" description="Fumarate lyase N-terminal" evidence="4">
    <location>
        <begin position="7"/>
        <end position="297"/>
    </location>
</feature>
<dbReference type="Gene3D" id="1.10.275.10">
    <property type="entry name" value="Fumarase/aspartase (N-terminal domain)"/>
    <property type="match status" value="1"/>
</dbReference>
<sequence>MSILRRGRFTSPMDEHVMAFTSSMQWDSWLFPHDLDVDRAHVVMLHRMGHISTDDAARILTGLKEIEEQGFDGLPEAEDVHEAVESALVARVGEVGGRMHTARSRNDEVATCLRMAVREEMLAMLHALIELRDVLLSIAAEHRRTIMPGFTHLQHAQPTTLAHHMLAHEQAFSRDCERILDCLSRVNVCPLGSAAFASTSFEIDRELTSKLLGFDAPLENTMDAISSRDFAIEAVGCASMVMLNLSRLCEELVIWSTSEFSLVQLPDAYTSTSSIMPQKKNPDVAEIARAKSGTVVGELMSLMMIVKGLPLSYNRDLQEANPHIMRALKETLFTLKVCTGMLEGAVFNTERMRELSPAGFACATELANTLVRCTGIPFRHAHSIVGALAREGKEHPTPSDIDRIALEVVGKPLSEMGLEPSDVQGALDTFSCVQRHAGTGGPSPESTKGAIQRARGLLEAHERVVREVEERVHTARLMLKEACNTIMGAE</sequence>
<keyword evidence="1" id="KW-0028">Amino-acid biosynthesis</keyword>
<dbReference type="UniPathway" id="UPA00068">
    <property type="reaction ID" value="UER00114"/>
</dbReference>
<comment type="catalytic activity">
    <reaction evidence="1">
        <text>2-(N(omega)-L-arginino)succinate = fumarate + L-arginine</text>
        <dbReference type="Rhea" id="RHEA:24020"/>
        <dbReference type="ChEBI" id="CHEBI:29806"/>
        <dbReference type="ChEBI" id="CHEBI:32682"/>
        <dbReference type="ChEBI" id="CHEBI:57472"/>
        <dbReference type="EC" id="4.3.2.1"/>
    </reaction>
</comment>
<keyword evidence="1" id="KW-0055">Arginine biosynthesis</keyword>
<dbReference type="HAMAP" id="MF_00006">
    <property type="entry name" value="Arg_succ_lyase"/>
    <property type="match status" value="1"/>
</dbReference>
<evidence type="ECO:0000256" key="1">
    <source>
        <dbReference type="HAMAP-Rule" id="MF_00006"/>
    </source>
</evidence>
<comment type="caution">
    <text evidence="6">The sequence shown here is derived from an EMBL/GenBank/DDBJ whole genome shotgun (WGS) entry which is preliminary data.</text>
</comment>
<evidence type="ECO:0000256" key="2">
    <source>
        <dbReference type="NCBIfam" id="TIGR00838"/>
    </source>
</evidence>
<dbReference type="EC" id="4.3.2.1" evidence="1 2"/>
<dbReference type="Gene3D" id="1.20.200.10">
    <property type="entry name" value="Fumarase/aspartase (Central domain)"/>
    <property type="match status" value="1"/>
</dbReference>
<feature type="coiled-coil region" evidence="3">
    <location>
        <begin position="451"/>
        <end position="478"/>
    </location>
</feature>
<dbReference type="RefSeq" id="WP_042685573.1">
    <property type="nucleotide sequence ID" value="NZ_DUIH01000009.1"/>
</dbReference>
<dbReference type="Gene3D" id="1.10.40.30">
    <property type="entry name" value="Fumarase/aspartase (C-terminal domain)"/>
    <property type="match status" value="1"/>
</dbReference>
<dbReference type="PANTHER" id="PTHR43814:SF1">
    <property type="entry name" value="ARGININOSUCCINATE LYASE"/>
    <property type="match status" value="1"/>
</dbReference>
<dbReference type="Pfam" id="PF14698">
    <property type="entry name" value="ASL_C2"/>
    <property type="match status" value="1"/>
</dbReference>
<organism evidence="6 7">
    <name type="scientific">Methermicoccus shengliensis</name>
    <dbReference type="NCBI Taxonomy" id="660064"/>
    <lineage>
        <taxon>Archaea</taxon>
        <taxon>Methanobacteriati</taxon>
        <taxon>Methanobacteriota</taxon>
        <taxon>Stenosarchaea group</taxon>
        <taxon>Methanomicrobia</taxon>
        <taxon>Methanosarcinales</taxon>
        <taxon>Methermicoccaceae</taxon>
        <taxon>Methermicoccus</taxon>
    </lineage>
</organism>
<dbReference type="GO" id="GO:0005829">
    <property type="term" value="C:cytosol"/>
    <property type="evidence" value="ECO:0007669"/>
    <property type="project" value="TreeGrafter"/>
</dbReference>
<dbReference type="PRINTS" id="PR00149">
    <property type="entry name" value="FUMRATELYASE"/>
</dbReference>
<name>A0A832RUZ1_9EURY</name>
<dbReference type="InterPro" id="IPR024083">
    <property type="entry name" value="Fumarase/histidase_N"/>
</dbReference>
<evidence type="ECO:0000259" key="5">
    <source>
        <dbReference type="Pfam" id="PF14698"/>
    </source>
</evidence>
<comment type="pathway">
    <text evidence="1">Amino-acid biosynthesis; L-arginine biosynthesis; L-arginine from L-ornithine and carbamoyl phosphate: step 3/3.</text>
</comment>
<dbReference type="InterPro" id="IPR000362">
    <property type="entry name" value="Fumarate_lyase_fam"/>
</dbReference>
<protein>
    <recommendedName>
        <fullName evidence="1 2">Argininosuccinate lyase</fullName>
        <shortName evidence="1">ASAL</shortName>
        <ecNumber evidence="1 2">4.3.2.1</ecNumber>
    </recommendedName>
    <alternativeName>
        <fullName evidence="1">Arginosuccinase</fullName>
    </alternativeName>
</protein>
<feature type="domain" description="Argininosuccinate lyase C-terminal" evidence="5">
    <location>
        <begin position="360"/>
        <end position="433"/>
    </location>
</feature>
<keyword evidence="1" id="KW-0963">Cytoplasm</keyword>
<dbReference type="CDD" id="cd01359">
    <property type="entry name" value="Argininosuccinate_lyase"/>
    <property type="match status" value="1"/>
</dbReference>
<evidence type="ECO:0000256" key="3">
    <source>
        <dbReference type="SAM" id="Coils"/>
    </source>
</evidence>
<dbReference type="InterPro" id="IPR008948">
    <property type="entry name" value="L-Aspartase-like"/>
</dbReference>
<gene>
    <name evidence="1 6" type="primary">argH</name>
    <name evidence="6" type="ORF">HA299_01565</name>
</gene>
<dbReference type="FunFam" id="1.20.200.10:FF:000015">
    <property type="entry name" value="argininosuccinate lyase isoform X2"/>
    <property type="match status" value="1"/>
</dbReference>
<dbReference type="Proteomes" id="UP000600363">
    <property type="component" value="Unassembled WGS sequence"/>
</dbReference>
<keyword evidence="1 6" id="KW-0456">Lyase</keyword>
<evidence type="ECO:0000259" key="4">
    <source>
        <dbReference type="Pfam" id="PF00206"/>
    </source>
</evidence>
<dbReference type="SUPFAM" id="SSF48557">
    <property type="entry name" value="L-aspartase-like"/>
    <property type="match status" value="1"/>
</dbReference>
<dbReference type="GO" id="GO:0042450">
    <property type="term" value="P:L-arginine biosynthetic process via ornithine"/>
    <property type="evidence" value="ECO:0007669"/>
    <property type="project" value="UniProtKB-UniRule"/>
</dbReference>
<dbReference type="AlphaFoldDB" id="A0A832RUZ1"/>
<dbReference type="InterPro" id="IPR009049">
    <property type="entry name" value="Argininosuccinate_lyase"/>
</dbReference>
<keyword evidence="3" id="KW-0175">Coiled coil</keyword>
<dbReference type="PRINTS" id="PR00145">
    <property type="entry name" value="ARGSUCLYASE"/>
</dbReference>
<dbReference type="PANTHER" id="PTHR43814">
    <property type="entry name" value="ARGININOSUCCINATE LYASE"/>
    <property type="match status" value="1"/>
</dbReference>
<evidence type="ECO:0000313" key="6">
    <source>
        <dbReference type="EMBL" id="HIH69300.1"/>
    </source>
</evidence>
<dbReference type="NCBIfam" id="TIGR00838">
    <property type="entry name" value="argH"/>
    <property type="match status" value="1"/>
</dbReference>
<dbReference type="InterPro" id="IPR029419">
    <property type="entry name" value="Arg_succ_lyase_C"/>
</dbReference>
<comment type="similarity">
    <text evidence="1">Belongs to the lyase 1 family. Argininosuccinate lyase subfamily.</text>
</comment>
<reference evidence="6" key="1">
    <citation type="journal article" date="2020" name="bioRxiv">
        <title>A rank-normalized archaeal taxonomy based on genome phylogeny resolves widespread incomplete and uneven classifications.</title>
        <authorList>
            <person name="Rinke C."/>
            <person name="Chuvochina M."/>
            <person name="Mussig A.J."/>
            <person name="Chaumeil P.-A."/>
            <person name="Waite D.W."/>
            <person name="Whitman W.B."/>
            <person name="Parks D.H."/>
            <person name="Hugenholtz P."/>
        </authorList>
    </citation>
    <scope>NUCLEOTIDE SEQUENCE</scope>
    <source>
        <strain evidence="6">UBA12518</strain>
    </source>
</reference>